<evidence type="ECO:0000313" key="3">
    <source>
        <dbReference type="EMBL" id="MDD9207374.1"/>
    </source>
</evidence>
<gene>
    <name evidence="3" type="ORF">PU560_12985</name>
</gene>
<evidence type="ECO:0000313" key="4">
    <source>
        <dbReference type="Proteomes" id="UP001165561"/>
    </source>
</evidence>
<proteinExistence type="predicted"/>
<keyword evidence="2" id="KW-0472">Membrane</keyword>
<name>A0ABT5TZF2_9MICO</name>
<keyword evidence="2" id="KW-1133">Transmembrane helix</keyword>
<evidence type="ECO:0000256" key="2">
    <source>
        <dbReference type="SAM" id="Phobius"/>
    </source>
</evidence>
<reference evidence="3" key="1">
    <citation type="submission" date="2023-02" db="EMBL/GenBank/DDBJ databases">
        <title>Georgenia sp.10Sc9-8, isolated from a soil sample collected from the Taklamakan desert.</title>
        <authorList>
            <person name="Liu S."/>
        </authorList>
    </citation>
    <scope>NUCLEOTIDE SEQUENCE</scope>
    <source>
        <strain evidence="3">10Sc9-8</strain>
    </source>
</reference>
<dbReference type="EMBL" id="JARACI010001093">
    <property type="protein sequence ID" value="MDD9207374.1"/>
    <property type="molecule type" value="Genomic_DNA"/>
</dbReference>
<sequence>MTDDRGAAADPPPSRSTRRRAAAVAGAAVLTVGGLVAYAQLDRQAPPEPVAAAPIDPASGEVSAFPAPGTAVVHPEAQLSFRGVAPEQLGDVAVEGSRSGEHTGTLLEHSDGEGVSFLPDEPFTEGERVTVTTGHEVRGGEDGAYTLTVAELGERPDLRTPPVQELIGEPADPGGDLAVEYVRQYVSAPGVEPPQVDVSGPEAGTTGPADEASPQMTAIGVKNGYGQKGPMLVDDAG</sequence>
<keyword evidence="2" id="KW-0812">Transmembrane</keyword>
<comment type="caution">
    <text evidence="3">The sequence shown here is derived from an EMBL/GenBank/DDBJ whole genome shotgun (WGS) entry which is preliminary data.</text>
</comment>
<evidence type="ECO:0000256" key="1">
    <source>
        <dbReference type="SAM" id="MobiDB-lite"/>
    </source>
</evidence>
<organism evidence="3 4">
    <name type="scientific">Georgenia halotolerans</name>
    <dbReference type="NCBI Taxonomy" id="3028317"/>
    <lineage>
        <taxon>Bacteria</taxon>
        <taxon>Bacillati</taxon>
        <taxon>Actinomycetota</taxon>
        <taxon>Actinomycetes</taxon>
        <taxon>Micrococcales</taxon>
        <taxon>Bogoriellaceae</taxon>
        <taxon>Georgenia</taxon>
    </lineage>
</organism>
<accession>A0ABT5TZF2</accession>
<keyword evidence="4" id="KW-1185">Reference proteome</keyword>
<feature type="non-terminal residue" evidence="3">
    <location>
        <position position="237"/>
    </location>
</feature>
<feature type="region of interest" description="Disordered" evidence="1">
    <location>
        <begin position="1"/>
        <end position="21"/>
    </location>
</feature>
<dbReference type="Proteomes" id="UP001165561">
    <property type="component" value="Unassembled WGS sequence"/>
</dbReference>
<feature type="region of interest" description="Disordered" evidence="1">
    <location>
        <begin position="189"/>
        <end position="215"/>
    </location>
</feature>
<feature type="transmembrane region" description="Helical" evidence="2">
    <location>
        <begin position="21"/>
        <end position="41"/>
    </location>
</feature>
<protein>
    <recommendedName>
        <fullName evidence="5">Sortase</fullName>
    </recommendedName>
</protein>
<evidence type="ECO:0008006" key="5">
    <source>
        <dbReference type="Google" id="ProtNLM"/>
    </source>
</evidence>